<sequence length="86" mass="9430">MTLLFFSLRHYKKACNHGGPGATMIPITSKDNYFGTKRGQYEQRQAAVWAWVAVPASSGGAGWPRRPRTEVVAISSGAPAIDPRRK</sequence>
<reference evidence="1" key="2">
    <citation type="submission" date="2018-05" db="EMBL/GenBank/DDBJ databases">
        <title>OpunRS2 (Oryza punctata Reference Sequence Version 2).</title>
        <authorList>
            <person name="Zhang J."/>
            <person name="Kudrna D."/>
            <person name="Lee S."/>
            <person name="Talag J."/>
            <person name="Welchert J."/>
            <person name="Wing R.A."/>
        </authorList>
    </citation>
    <scope>NUCLEOTIDE SEQUENCE [LARGE SCALE GENOMIC DNA]</scope>
</reference>
<protein>
    <submittedName>
        <fullName evidence="1">Uncharacterized protein</fullName>
    </submittedName>
</protein>
<dbReference type="EnsemblPlants" id="OPUNC12G02890.3">
    <property type="protein sequence ID" value="OPUNC12G02890.3"/>
    <property type="gene ID" value="OPUNC12G02890"/>
</dbReference>
<organism evidence="1">
    <name type="scientific">Oryza punctata</name>
    <name type="common">Red rice</name>
    <dbReference type="NCBI Taxonomy" id="4537"/>
    <lineage>
        <taxon>Eukaryota</taxon>
        <taxon>Viridiplantae</taxon>
        <taxon>Streptophyta</taxon>
        <taxon>Embryophyta</taxon>
        <taxon>Tracheophyta</taxon>
        <taxon>Spermatophyta</taxon>
        <taxon>Magnoliopsida</taxon>
        <taxon>Liliopsida</taxon>
        <taxon>Poales</taxon>
        <taxon>Poaceae</taxon>
        <taxon>BOP clade</taxon>
        <taxon>Oryzoideae</taxon>
        <taxon>Oryzeae</taxon>
        <taxon>Oryzinae</taxon>
        <taxon>Oryza</taxon>
    </lineage>
</organism>
<evidence type="ECO:0000313" key="1">
    <source>
        <dbReference type="EnsemblPlants" id="OPUNC12G02890.3"/>
    </source>
</evidence>
<dbReference type="Gramene" id="OPUNC12G02890.3">
    <property type="protein sequence ID" value="OPUNC12G02890.3"/>
    <property type="gene ID" value="OPUNC12G02890"/>
</dbReference>
<accession>A0A0E0MJP1</accession>
<dbReference type="AlphaFoldDB" id="A0A0E0MJP1"/>
<dbReference type="HOGENOM" id="CLU_2501837_0_0_1"/>
<keyword evidence="2" id="KW-1185">Reference proteome</keyword>
<name>A0A0E0MJP1_ORYPU</name>
<evidence type="ECO:0000313" key="2">
    <source>
        <dbReference type="Proteomes" id="UP000026962"/>
    </source>
</evidence>
<dbReference type="Proteomes" id="UP000026962">
    <property type="component" value="Chromosome 12"/>
</dbReference>
<proteinExistence type="predicted"/>
<reference evidence="1" key="1">
    <citation type="submission" date="2015-04" db="UniProtKB">
        <authorList>
            <consortium name="EnsemblPlants"/>
        </authorList>
    </citation>
    <scope>IDENTIFICATION</scope>
</reference>